<evidence type="ECO:0000256" key="8">
    <source>
        <dbReference type="ARBA" id="ARBA00023067"/>
    </source>
</evidence>
<feature type="compositionally biased region" description="Basic and acidic residues" evidence="13">
    <location>
        <begin position="1410"/>
        <end position="1419"/>
    </location>
</feature>
<protein>
    <recommendedName>
        <fullName evidence="11">Structural maintenance of chromosomes protein</fullName>
    </recommendedName>
</protein>
<proteinExistence type="inferred from homology"/>
<evidence type="ECO:0000313" key="15">
    <source>
        <dbReference type="EMBL" id="CBN74893.1"/>
    </source>
</evidence>
<dbReference type="SUPFAM" id="SSF52540">
    <property type="entry name" value="P-loop containing nucleoside triphosphate hydrolases"/>
    <property type="match status" value="1"/>
</dbReference>
<dbReference type="STRING" id="2880.D8LQ01"/>
<feature type="region of interest" description="Disordered" evidence="13">
    <location>
        <begin position="1397"/>
        <end position="1444"/>
    </location>
</feature>
<dbReference type="InterPro" id="IPR003395">
    <property type="entry name" value="RecF/RecN/SMC_N"/>
</dbReference>
<feature type="region of interest" description="Disordered" evidence="13">
    <location>
        <begin position="1075"/>
        <end position="1158"/>
    </location>
</feature>
<evidence type="ECO:0000256" key="2">
    <source>
        <dbReference type="ARBA" id="ARBA00006005"/>
    </source>
</evidence>
<keyword evidence="10" id="KW-0131">Cell cycle</keyword>
<feature type="region of interest" description="Disordered" evidence="13">
    <location>
        <begin position="1"/>
        <end position="81"/>
    </location>
</feature>
<evidence type="ECO:0000256" key="7">
    <source>
        <dbReference type="ARBA" id="ARBA00023054"/>
    </source>
</evidence>
<gene>
    <name evidence="15" type="ORF">Esi_0056_0090</name>
</gene>
<feature type="compositionally biased region" description="Acidic residues" evidence="13">
    <location>
        <begin position="1091"/>
        <end position="1102"/>
    </location>
</feature>
<dbReference type="Proteomes" id="UP000002630">
    <property type="component" value="Linkage Group LG10"/>
</dbReference>
<evidence type="ECO:0000256" key="5">
    <source>
        <dbReference type="ARBA" id="ARBA00022776"/>
    </source>
</evidence>
<dbReference type="EMBL" id="FN648774">
    <property type="protein sequence ID" value="CBN74893.1"/>
    <property type="molecule type" value="Genomic_DNA"/>
</dbReference>
<feature type="region of interest" description="Disordered" evidence="13">
    <location>
        <begin position="542"/>
        <end position="564"/>
    </location>
</feature>
<keyword evidence="5" id="KW-0498">Mitosis</keyword>
<evidence type="ECO:0000256" key="9">
    <source>
        <dbReference type="ARBA" id="ARBA00023242"/>
    </source>
</evidence>
<dbReference type="InterPro" id="IPR036277">
    <property type="entry name" value="SMC_hinge_sf"/>
</dbReference>
<keyword evidence="16" id="KW-1185">Reference proteome</keyword>
<comment type="subcellular location">
    <subcellularLocation>
        <location evidence="1 11">Nucleus</location>
    </subcellularLocation>
</comment>
<dbReference type="InterPro" id="IPR024704">
    <property type="entry name" value="SMC"/>
</dbReference>
<organism evidence="15 16">
    <name type="scientific">Ectocarpus siliculosus</name>
    <name type="common">Brown alga</name>
    <name type="synonym">Conferva siliculosa</name>
    <dbReference type="NCBI Taxonomy" id="2880"/>
    <lineage>
        <taxon>Eukaryota</taxon>
        <taxon>Sar</taxon>
        <taxon>Stramenopiles</taxon>
        <taxon>Ochrophyta</taxon>
        <taxon>PX clade</taxon>
        <taxon>Phaeophyceae</taxon>
        <taxon>Ectocarpales</taxon>
        <taxon>Ectocarpaceae</taxon>
        <taxon>Ectocarpus</taxon>
    </lineage>
</organism>
<dbReference type="OMA" id="CPALDNM"/>
<reference evidence="15 16" key="1">
    <citation type="journal article" date="2010" name="Nature">
        <title>The Ectocarpus genome and the independent evolution of multicellularity in brown algae.</title>
        <authorList>
            <person name="Cock J.M."/>
            <person name="Sterck L."/>
            <person name="Rouze P."/>
            <person name="Scornet D."/>
            <person name="Allen A.E."/>
            <person name="Amoutzias G."/>
            <person name="Anthouard V."/>
            <person name="Artiguenave F."/>
            <person name="Aury J.M."/>
            <person name="Badger J.H."/>
            <person name="Beszteri B."/>
            <person name="Billiau K."/>
            <person name="Bonnet E."/>
            <person name="Bothwell J.H."/>
            <person name="Bowler C."/>
            <person name="Boyen C."/>
            <person name="Brownlee C."/>
            <person name="Carrano C.J."/>
            <person name="Charrier B."/>
            <person name="Cho G.Y."/>
            <person name="Coelho S.M."/>
            <person name="Collen J."/>
            <person name="Corre E."/>
            <person name="Da Silva C."/>
            <person name="Delage L."/>
            <person name="Delaroque N."/>
            <person name="Dittami S.M."/>
            <person name="Doulbeau S."/>
            <person name="Elias M."/>
            <person name="Farnham G."/>
            <person name="Gachon C.M."/>
            <person name="Gschloessl B."/>
            <person name="Heesch S."/>
            <person name="Jabbari K."/>
            <person name="Jubin C."/>
            <person name="Kawai H."/>
            <person name="Kimura K."/>
            <person name="Kloareg B."/>
            <person name="Kupper F.C."/>
            <person name="Lang D."/>
            <person name="Le Bail A."/>
            <person name="Leblanc C."/>
            <person name="Lerouge P."/>
            <person name="Lohr M."/>
            <person name="Lopez P.J."/>
            <person name="Martens C."/>
            <person name="Maumus F."/>
            <person name="Michel G."/>
            <person name="Miranda-Saavedra D."/>
            <person name="Morales J."/>
            <person name="Moreau H."/>
            <person name="Motomura T."/>
            <person name="Nagasato C."/>
            <person name="Napoli C.A."/>
            <person name="Nelson D.R."/>
            <person name="Nyvall-Collen P."/>
            <person name="Peters A.F."/>
            <person name="Pommier C."/>
            <person name="Potin P."/>
            <person name="Poulain J."/>
            <person name="Quesneville H."/>
            <person name="Read B."/>
            <person name="Rensing S.A."/>
            <person name="Ritter A."/>
            <person name="Rousvoal S."/>
            <person name="Samanta M."/>
            <person name="Samson G."/>
            <person name="Schroeder D.C."/>
            <person name="Segurens B."/>
            <person name="Strittmatter M."/>
            <person name="Tonon T."/>
            <person name="Tregear J.W."/>
            <person name="Valentin K."/>
            <person name="von Dassow P."/>
            <person name="Yamagishi T."/>
            <person name="Van de Peer Y."/>
            <person name="Wincker P."/>
        </authorList>
    </citation>
    <scope>NUCLEOTIDE SEQUENCE [LARGE SCALE GENOMIC DNA]</scope>
    <source>
        <strain evidence="16">Ec32 / CCAP1310/4</strain>
    </source>
</reference>
<feature type="compositionally biased region" description="Basic and acidic residues" evidence="13">
    <location>
        <begin position="542"/>
        <end position="556"/>
    </location>
</feature>
<feature type="coiled-coil region" evidence="12">
    <location>
        <begin position="266"/>
        <end position="307"/>
    </location>
</feature>
<feature type="coiled-coil region" evidence="12">
    <location>
        <begin position="800"/>
        <end position="834"/>
    </location>
</feature>
<dbReference type="InParanoid" id="D8LQ01"/>
<dbReference type="GO" id="GO:0051301">
    <property type="term" value="P:cell division"/>
    <property type="evidence" value="ECO:0007669"/>
    <property type="project" value="UniProtKB-KW"/>
</dbReference>
<keyword evidence="3" id="KW-0132">Cell division</keyword>
<feature type="domain" description="SMC hinge" evidence="14">
    <location>
        <begin position="622"/>
        <end position="738"/>
    </location>
</feature>
<dbReference type="PIRSF" id="PIRSF005719">
    <property type="entry name" value="SMC"/>
    <property type="match status" value="1"/>
</dbReference>
<evidence type="ECO:0000256" key="3">
    <source>
        <dbReference type="ARBA" id="ARBA00022618"/>
    </source>
</evidence>
<evidence type="ECO:0000256" key="6">
    <source>
        <dbReference type="ARBA" id="ARBA00022840"/>
    </source>
</evidence>
<dbReference type="Pfam" id="PF06470">
    <property type="entry name" value="SMC_hinge"/>
    <property type="match status" value="1"/>
</dbReference>
<dbReference type="InterPro" id="IPR027417">
    <property type="entry name" value="P-loop_NTPase"/>
</dbReference>
<feature type="compositionally biased region" description="Low complexity" evidence="13">
    <location>
        <begin position="1397"/>
        <end position="1409"/>
    </location>
</feature>
<feature type="compositionally biased region" description="Basic and acidic residues" evidence="13">
    <location>
        <begin position="20"/>
        <end position="33"/>
    </location>
</feature>
<evidence type="ECO:0000256" key="10">
    <source>
        <dbReference type="ARBA" id="ARBA00023306"/>
    </source>
</evidence>
<feature type="compositionally biased region" description="Acidic residues" evidence="13">
    <location>
        <begin position="10"/>
        <end position="19"/>
    </location>
</feature>
<feature type="coiled-coil region" evidence="12">
    <location>
        <begin position="1178"/>
        <end position="1241"/>
    </location>
</feature>
<keyword evidence="8" id="KW-0226">DNA condensation</keyword>
<dbReference type="InterPro" id="IPR010935">
    <property type="entry name" value="SMC_hinge"/>
</dbReference>
<dbReference type="Gene3D" id="3.40.50.300">
    <property type="entry name" value="P-loop containing nucleotide triphosphate hydrolases"/>
    <property type="match status" value="2"/>
</dbReference>
<dbReference type="eggNOG" id="KOG0996">
    <property type="taxonomic scope" value="Eukaryota"/>
</dbReference>
<feature type="coiled-coil region" evidence="12">
    <location>
        <begin position="337"/>
        <end position="402"/>
    </location>
</feature>
<evidence type="ECO:0000256" key="12">
    <source>
        <dbReference type="SAM" id="Coils"/>
    </source>
</evidence>
<evidence type="ECO:0000259" key="14">
    <source>
        <dbReference type="SMART" id="SM00968"/>
    </source>
</evidence>
<feature type="compositionally biased region" description="Acidic residues" evidence="13">
    <location>
        <begin position="34"/>
        <end position="52"/>
    </location>
</feature>
<keyword evidence="9 11" id="KW-0539">Nucleus</keyword>
<dbReference type="GO" id="GO:0007076">
    <property type="term" value="P:mitotic chromosome condensation"/>
    <property type="evidence" value="ECO:0007669"/>
    <property type="project" value="TreeGrafter"/>
</dbReference>
<dbReference type="FunFam" id="3.40.50.300:FF:000481">
    <property type="entry name" value="Structural maintenance of chromosomes 4"/>
    <property type="match status" value="1"/>
</dbReference>
<dbReference type="Pfam" id="PF02463">
    <property type="entry name" value="SMC_N"/>
    <property type="match status" value="1"/>
</dbReference>
<feature type="compositionally biased region" description="Basic and acidic residues" evidence="13">
    <location>
        <begin position="952"/>
        <end position="982"/>
    </location>
</feature>
<dbReference type="PANTHER" id="PTHR18937:SF172">
    <property type="entry name" value="STRUCTURAL MAINTENANCE OF CHROMOSOMES PROTEIN"/>
    <property type="match status" value="1"/>
</dbReference>
<dbReference type="GO" id="GO:0005634">
    <property type="term" value="C:nucleus"/>
    <property type="evidence" value="ECO:0007669"/>
    <property type="project" value="UniProtKB-SubCell"/>
</dbReference>
<dbReference type="GO" id="GO:0016887">
    <property type="term" value="F:ATP hydrolysis activity"/>
    <property type="evidence" value="ECO:0007669"/>
    <property type="project" value="InterPro"/>
</dbReference>
<dbReference type="SUPFAM" id="SSF75553">
    <property type="entry name" value="Smc hinge domain"/>
    <property type="match status" value="1"/>
</dbReference>
<feature type="compositionally biased region" description="Acidic residues" evidence="13">
    <location>
        <begin position="1124"/>
        <end position="1134"/>
    </location>
</feature>
<evidence type="ECO:0000256" key="13">
    <source>
        <dbReference type="SAM" id="MobiDB-lite"/>
    </source>
</evidence>
<keyword evidence="6" id="KW-0067">ATP-binding</keyword>
<evidence type="ECO:0000256" key="1">
    <source>
        <dbReference type="ARBA" id="ARBA00004123"/>
    </source>
</evidence>
<dbReference type="GO" id="GO:0000796">
    <property type="term" value="C:condensin complex"/>
    <property type="evidence" value="ECO:0007669"/>
    <property type="project" value="TreeGrafter"/>
</dbReference>
<keyword evidence="4" id="KW-0547">Nucleotide-binding</keyword>
<dbReference type="SMART" id="SM00968">
    <property type="entry name" value="SMC_hinge"/>
    <property type="match status" value="1"/>
</dbReference>
<evidence type="ECO:0000256" key="11">
    <source>
        <dbReference type="PIRNR" id="PIRNR005719"/>
    </source>
</evidence>
<dbReference type="GO" id="GO:0005524">
    <property type="term" value="F:ATP binding"/>
    <property type="evidence" value="ECO:0007669"/>
    <property type="project" value="UniProtKB-KW"/>
</dbReference>
<name>D8LQ01_ECTSI</name>
<dbReference type="PANTHER" id="PTHR18937">
    <property type="entry name" value="STRUCTURAL MAINTENANCE OF CHROMOSOMES SMC FAMILY MEMBER"/>
    <property type="match status" value="1"/>
</dbReference>
<dbReference type="FunCoup" id="D8LQ01">
    <property type="interactions" value="289"/>
</dbReference>
<dbReference type="OrthoDB" id="5575062at2759"/>
<accession>D8LQ01</accession>
<dbReference type="Gene3D" id="1.20.1060.20">
    <property type="match status" value="1"/>
</dbReference>
<sequence length="1444" mass="159660">MPTPGAAASEDMDVSQTEEEQGKGEGEGEHEMTVAEEEEGEEESAGETEQEDGGPAAGDTQQATTAAAAEAAPPQQREEPPAPARLLITKMEMENFKSYGGLREIGPFHKCFSSIVGPNGSGKSNVIDAMLFVFGKRAKKLCLNKLGELIHRSDTYPNLDFCRVSVHFVDILDVSGSEDDYEEVPGTELVVTRTAYKDNHSKYEVDGKTKTFKEVGALLRKRGVDLDNNRFLILQGEVEQIAMMKPKGLTEHEDGLLEYLEDIIGSDRFVEAAEEAARRVEELNDQRTEKLNRLKLAEKEKDSLEGDKQKAYEFLRLDAAIRKKQNILYQSNMAHAATNVEKVMEKEEERKERLRHEREKLASTLKELEETKKVHKRVSGEHQKLTAQMKRTKEEFNEYERKDIQHQEGMKHFKEQTKKLEAAIKKDTKRSKDSLARAAELEGSLDGLRRAVGQAEARKKTEDEALEEVNESLKGKTAELRGKLEGEQERVRPVREETDALRNKVDTCKCEIKLVRESTESAKKRLKDAEAALEKLLEKAEADKGELAHARKDSRSMETQISQAEEKVAEAQRQVSTATEAMGRAVAAAEEAKASRESAAGKTGALRALLEASSPGGALHGAGICGRLGDLGAIGADYDVAVSSCTGQMDNIVVQSAEGATACVEYLREHRLGRLSFIILEKLGHLENAMGQRFQAPAGCPRLFDLLEVSEPRFRTAFYLALPDTLVAPDMKTAMAAAYQNGRTVHRVVTADGKLIDRSGAMTGGGNSTKRGAMRIIGRGGSAASGGGAGGAGIVSAARAEELAVEARRAEDAVKAARLKKKDAEECLKKLHARSKQLQTLIPKLEMRLQGVGASEEQYREQMEALQAQCKLTPEAEAQLKKLTKDLTKDENDLAKVSASLDKAEAAVKALQTAILEVGGERLKKAVKRADAASKALDEASDALNRATVEGEGERKKGEKVAKDADRKTKELEAVREKAQKAKDGFAGMEEKAFEVLKAFEAAEAEVNTKAEELREIAESYEKAKSLADKIRGVEVDISHQLQEYAKSINENKTKLKHWTGELKKLRKVHKKEAEDWGLEDEDEHEHGVSDDDDDEGSEDERGEGVTDEERGDGGVEESKGGGGEEEEEEEEESEGKSTRSAKAKSDGTKKRDKAAAAGRGVGVLPDLDAEEVDHVVREDLKLKISEMEAEKKAMESSVNLPALEQYRKREEEYHGRVQELEEATVARKEAREHHENLRRQRLDEFMAGFGQITLRLKEMYQMITLGGDAELELVDSLDPFSEGIVFSVRPPKKSWKNIANLSGGEKTLSSLALVFALHHFKPTPLYVMDEIDAALDFKNVSIVANYIKERTKNAQFIIISLRNNMFELADRLVGIYKTHNVTKSVTINPKECLQQQQQQQQQQRQQQRQRQEGEEKGGAKARTALKAPGVLGDPTNAMRGTEM</sequence>
<dbReference type="Gene3D" id="3.30.70.1620">
    <property type="match status" value="1"/>
</dbReference>
<evidence type="ECO:0000256" key="4">
    <source>
        <dbReference type="ARBA" id="ARBA00022741"/>
    </source>
</evidence>
<dbReference type="FunFam" id="3.40.50.300:FF:000585">
    <property type="entry name" value="Structural maintenance of chromosomes 4"/>
    <property type="match status" value="1"/>
</dbReference>
<feature type="region of interest" description="Disordered" evidence="13">
    <location>
        <begin position="944"/>
        <end position="982"/>
    </location>
</feature>
<feature type="compositionally biased region" description="Low complexity" evidence="13">
    <location>
        <begin position="53"/>
        <end position="75"/>
    </location>
</feature>
<comment type="similarity">
    <text evidence="2">Belongs to the SMC family. SMC4 subfamily.</text>
</comment>
<evidence type="ECO:0000313" key="16">
    <source>
        <dbReference type="Proteomes" id="UP000002630"/>
    </source>
</evidence>
<feature type="compositionally biased region" description="Basic and acidic residues" evidence="13">
    <location>
        <begin position="1103"/>
        <end position="1120"/>
    </location>
</feature>
<dbReference type="EMBL" id="FN649735">
    <property type="protein sequence ID" value="CBN74893.1"/>
    <property type="molecule type" value="Genomic_DNA"/>
</dbReference>
<keyword evidence="7 12" id="KW-0175">Coiled coil</keyword>